<protein>
    <submittedName>
        <fullName evidence="5">Extracellular solute-binding protein family 1</fullName>
    </submittedName>
</protein>
<dbReference type="PANTHER" id="PTHR30006">
    <property type="entry name" value="THIAMINE-BINDING PERIPLASMIC PROTEIN-RELATED"/>
    <property type="match status" value="1"/>
</dbReference>
<organism evidence="5 6">
    <name type="scientific">Thiothrix nivea (strain ATCC 35100 / DSM 5205 / JP2)</name>
    <dbReference type="NCBI Taxonomy" id="870187"/>
    <lineage>
        <taxon>Bacteria</taxon>
        <taxon>Pseudomonadati</taxon>
        <taxon>Pseudomonadota</taxon>
        <taxon>Gammaproteobacteria</taxon>
        <taxon>Thiotrichales</taxon>
        <taxon>Thiotrichaceae</taxon>
        <taxon>Thiothrix</taxon>
    </lineage>
</organism>
<dbReference type="CDD" id="cd13542">
    <property type="entry name" value="PBP2_FutA1_ilke"/>
    <property type="match status" value="1"/>
</dbReference>
<dbReference type="PANTHER" id="PTHR30006:SF15">
    <property type="entry name" value="IRON-UTILIZATION PERIPLASMIC PROTEIN"/>
    <property type="match status" value="1"/>
</dbReference>
<dbReference type="Pfam" id="PF13416">
    <property type="entry name" value="SBP_bac_8"/>
    <property type="match status" value="1"/>
</dbReference>
<evidence type="ECO:0000256" key="1">
    <source>
        <dbReference type="ARBA" id="ARBA00008520"/>
    </source>
</evidence>
<dbReference type="SUPFAM" id="SSF53850">
    <property type="entry name" value="Periplasmic binding protein-like II"/>
    <property type="match status" value="1"/>
</dbReference>
<accession>A0A656HEW8</accession>
<keyword evidence="6" id="KW-1185">Reference proteome</keyword>
<evidence type="ECO:0000256" key="2">
    <source>
        <dbReference type="ARBA" id="ARBA00022729"/>
    </source>
</evidence>
<dbReference type="GO" id="GO:0046872">
    <property type="term" value="F:metal ion binding"/>
    <property type="evidence" value="ECO:0007669"/>
    <property type="project" value="UniProtKB-KW"/>
</dbReference>
<comment type="similarity">
    <text evidence="1">Belongs to the bacterial solute-binding protein 1 family.</text>
</comment>
<dbReference type="PIRSF" id="PIRSF002825">
    <property type="entry name" value="CfbpA"/>
    <property type="match status" value="1"/>
</dbReference>
<feature type="signal peptide" evidence="4">
    <location>
        <begin position="1"/>
        <end position="26"/>
    </location>
</feature>
<evidence type="ECO:0000256" key="3">
    <source>
        <dbReference type="PIRSR" id="PIRSR002825-1"/>
    </source>
</evidence>
<dbReference type="Proteomes" id="UP000005317">
    <property type="component" value="Unassembled WGS sequence"/>
</dbReference>
<keyword evidence="3" id="KW-0479">Metal-binding</keyword>
<dbReference type="InterPro" id="IPR026045">
    <property type="entry name" value="Ferric-bd"/>
</dbReference>
<sequence precursor="true">MKKKEFFMLKKLVAGLLLLCSAQVLANEVNVYSAREEQLIKPLLDAFSKDTGIKVNLVTGDDDPLLERLKREGANSPADVLITADAGRLSRAAANGSLQAIQSAKLNQGIPANLRDPANQWFGLTYRARVIFYNPAKVQAAGLSTYEDLADPKWKGRICVRSSNSIYNQSLLASMIAAKGAAQAEQWAQGLVANLARPPSGGDRDQIKAVAAGQCDIALANTYYYAQMLYGGDAAQKAAASKVKVFFPNQRDRGAHINVSGAGVTQSAKNRDNAVKLLEYMLLDDAQRWYSTTNGEYPVKRGIAADAKLQSWGNFKTDALNLSALGKHNAQAVQIMDKAGWQ</sequence>
<evidence type="ECO:0000256" key="4">
    <source>
        <dbReference type="SAM" id="SignalP"/>
    </source>
</evidence>
<evidence type="ECO:0000313" key="6">
    <source>
        <dbReference type="Proteomes" id="UP000005317"/>
    </source>
</evidence>
<dbReference type="GO" id="GO:0030288">
    <property type="term" value="C:outer membrane-bounded periplasmic space"/>
    <property type="evidence" value="ECO:0007669"/>
    <property type="project" value="TreeGrafter"/>
</dbReference>
<dbReference type="AlphaFoldDB" id="A0A656HEW8"/>
<gene>
    <name evidence="5" type="ORF">Thini_0960</name>
</gene>
<reference evidence="6" key="1">
    <citation type="journal article" date="2011" name="Stand. Genomic Sci.">
        <title>Genome sequence of the filamentous, gliding Thiothrix nivea neotype strain (JP2(T)).</title>
        <authorList>
            <person name="Lapidus A."/>
            <person name="Nolan M."/>
            <person name="Lucas S."/>
            <person name="Glavina Del Rio T."/>
            <person name="Tice H."/>
            <person name="Cheng J.F."/>
            <person name="Tapia R."/>
            <person name="Han C."/>
            <person name="Goodwin L."/>
            <person name="Pitluck S."/>
            <person name="Liolios K."/>
            <person name="Pagani I."/>
            <person name="Ivanova N."/>
            <person name="Huntemann M."/>
            <person name="Mavromatis K."/>
            <person name="Mikhailova N."/>
            <person name="Pati A."/>
            <person name="Chen A."/>
            <person name="Palaniappan K."/>
            <person name="Land M."/>
            <person name="Brambilla E.M."/>
            <person name="Rohde M."/>
            <person name="Abt B."/>
            <person name="Verbarg S."/>
            <person name="Goker M."/>
            <person name="Bristow J."/>
            <person name="Eisen J.A."/>
            <person name="Markowitz V."/>
            <person name="Hugenholtz P."/>
            <person name="Kyrpides N.C."/>
            <person name="Klenk H.P."/>
            <person name="Woyke T."/>
        </authorList>
    </citation>
    <scope>NUCLEOTIDE SEQUENCE [LARGE SCALE GENOMIC DNA]</scope>
    <source>
        <strain evidence="6">ATCC 35100 / DSM 5205 / JP2</strain>
    </source>
</reference>
<evidence type="ECO:0000313" key="5">
    <source>
        <dbReference type="EMBL" id="EIJ33585.1"/>
    </source>
</evidence>
<keyword evidence="3" id="KW-0408">Iron</keyword>
<name>A0A656HEW8_THINJ</name>
<feature type="binding site" evidence="3">
    <location>
        <position position="223"/>
    </location>
    <ligand>
        <name>Fe cation</name>
        <dbReference type="ChEBI" id="CHEBI:24875"/>
    </ligand>
</feature>
<dbReference type="Gene3D" id="3.40.190.10">
    <property type="entry name" value="Periplasmic binding protein-like II"/>
    <property type="match status" value="2"/>
</dbReference>
<feature type="binding site" evidence="3">
    <location>
        <position position="224"/>
    </location>
    <ligand>
        <name>Fe cation</name>
        <dbReference type="ChEBI" id="CHEBI:24875"/>
    </ligand>
</feature>
<proteinExistence type="inferred from homology"/>
<keyword evidence="2 4" id="KW-0732">Signal</keyword>
<dbReference type="InterPro" id="IPR006059">
    <property type="entry name" value="SBP"/>
</dbReference>
<feature type="chain" id="PRO_5024816567" evidence="4">
    <location>
        <begin position="27"/>
        <end position="342"/>
    </location>
</feature>
<dbReference type="EMBL" id="JH651384">
    <property type="protein sequence ID" value="EIJ33585.1"/>
    <property type="molecule type" value="Genomic_DNA"/>
</dbReference>